<proteinExistence type="predicted"/>
<evidence type="ECO:0000313" key="4">
    <source>
        <dbReference type="Proteomes" id="UP001596512"/>
    </source>
</evidence>
<dbReference type="PROSITE" id="PS50980">
    <property type="entry name" value="COA_CT_NTER"/>
    <property type="match status" value="1"/>
</dbReference>
<accession>A0ABW2TPM1</accession>
<dbReference type="PROSITE" id="PS50989">
    <property type="entry name" value="COA_CT_CTER"/>
    <property type="match status" value="1"/>
</dbReference>
<dbReference type="InterPro" id="IPR034733">
    <property type="entry name" value="AcCoA_carboxyl_beta"/>
</dbReference>
<sequence length="515" mass="54016">MSTHARIEDLVLRGEEAVRLAEKRAADRQHPRGKLTVRERVDRFADPGSFTQIDAFTRPGGDGDRPYGDGLVAGHATVDGRPVCLYAQDFAVHGGTLGEASARTAQKVVDLAVKIGCPVIGINDGGGARIQEGVAALAGYAGLARRHAAASGVVPQISLMLGPCAGGAVYTPALTDFTVVVRDTSYMVVTGPDVVRAATGVDATLDDLGGAETNATVSGNAHHLADDEDDALDWVRTLLGFLPANNREPAPEYADDTAPGVTDADRLLRAVIPDAENAAYDVTDIVSRVVDDGDLLPVHSGFARNMLCAFGRVAGRTVGVVANQPAHGAGVLDIDASEKAARFVRFCDAFGIPILTFADVPGYLPGVEQERGGIIRRGAKLVYAYSEATVPMVTVVLRKAYGGGYAVMGSKHLGADVNLAWPTARIAVIGAEGAAQVLHRRELAGLAPAARAERERELTTALRRTHGTPYAAAELGYVDAVIDPAETRVAVTRALRLLRGKSVGVPSRKHGNIPL</sequence>
<dbReference type="InterPro" id="IPR011763">
    <property type="entry name" value="COA_CT_C"/>
</dbReference>
<dbReference type="InterPro" id="IPR029045">
    <property type="entry name" value="ClpP/crotonase-like_dom_sf"/>
</dbReference>
<evidence type="ECO:0000259" key="1">
    <source>
        <dbReference type="PROSITE" id="PS50980"/>
    </source>
</evidence>
<evidence type="ECO:0000313" key="3">
    <source>
        <dbReference type="EMBL" id="MFC7614736.1"/>
    </source>
</evidence>
<reference evidence="4" key="1">
    <citation type="journal article" date="2019" name="Int. J. Syst. Evol. Microbiol.">
        <title>The Global Catalogue of Microorganisms (GCM) 10K type strain sequencing project: providing services to taxonomists for standard genome sequencing and annotation.</title>
        <authorList>
            <consortium name="The Broad Institute Genomics Platform"/>
            <consortium name="The Broad Institute Genome Sequencing Center for Infectious Disease"/>
            <person name="Wu L."/>
            <person name="Ma J."/>
        </authorList>
    </citation>
    <scope>NUCLEOTIDE SEQUENCE [LARGE SCALE GENOMIC DNA]</scope>
    <source>
        <strain evidence="4">JCM 17695</strain>
    </source>
</reference>
<dbReference type="PANTHER" id="PTHR43842:SF2">
    <property type="entry name" value="PROPIONYL-COA CARBOXYLASE BETA CHAIN, MITOCHONDRIAL"/>
    <property type="match status" value="1"/>
</dbReference>
<dbReference type="EC" id="6.-.-.-" evidence="3"/>
<dbReference type="Gene3D" id="3.90.226.10">
    <property type="entry name" value="2-enoyl-CoA Hydratase, Chain A, domain 1"/>
    <property type="match status" value="2"/>
</dbReference>
<dbReference type="EMBL" id="JBHTEY010000004">
    <property type="protein sequence ID" value="MFC7614736.1"/>
    <property type="molecule type" value="Genomic_DNA"/>
</dbReference>
<dbReference type="PANTHER" id="PTHR43842">
    <property type="entry name" value="PROPIONYL-COA CARBOXYLASE BETA CHAIN"/>
    <property type="match status" value="1"/>
</dbReference>
<dbReference type="SUPFAM" id="SSF52096">
    <property type="entry name" value="ClpP/crotonase"/>
    <property type="match status" value="2"/>
</dbReference>
<gene>
    <name evidence="3" type="ORF">ACFQV2_15600</name>
</gene>
<keyword evidence="3" id="KW-0436">Ligase</keyword>
<dbReference type="GO" id="GO:0016874">
    <property type="term" value="F:ligase activity"/>
    <property type="evidence" value="ECO:0007669"/>
    <property type="project" value="UniProtKB-KW"/>
</dbReference>
<feature type="domain" description="CoA carboxyltransferase N-terminal" evidence="1">
    <location>
        <begin position="1"/>
        <end position="254"/>
    </location>
</feature>
<keyword evidence="4" id="KW-1185">Reference proteome</keyword>
<dbReference type="InterPro" id="IPR051047">
    <property type="entry name" value="AccD/PCCB"/>
</dbReference>
<feature type="domain" description="CoA carboxyltransferase C-terminal" evidence="2">
    <location>
        <begin position="263"/>
        <end position="509"/>
    </location>
</feature>
<evidence type="ECO:0000259" key="2">
    <source>
        <dbReference type="PROSITE" id="PS50989"/>
    </source>
</evidence>
<dbReference type="Proteomes" id="UP001596512">
    <property type="component" value="Unassembled WGS sequence"/>
</dbReference>
<comment type="caution">
    <text evidence="3">The sequence shown here is derived from an EMBL/GenBank/DDBJ whole genome shotgun (WGS) entry which is preliminary data.</text>
</comment>
<protein>
    <submittedName>
        <fullName evidence="3">Acyl-CoA carboxylase subunit beta</fullName>
        <ecNumber evidence="3">6.-.-.-</ecNumber>
    </submittedName>
</protein>
<organism evidence="3 4">
    <name type="scientific">Actinokineospora soli</name>
    <dbReference type="NCBI Taxonomy" id="1048753"/>
    <lineage>
        <taxon>Bacteria</taxon>
        <taxon>Bacillati</taxon>
        <taxon>Actinomycetota</taxon>
        <taxon>Actinomycetes</taxon>
        <taxon>Pseudonocardiales</taxon>
        <taxon>Pseudonocardiaceae</taxon>
        <taxon>Actinokineospora</taxon>
    </lineage>
</organism>
<dbReference type="Pfam" id="PF01039">
    <property type="entry name" value="Carboxyl_trans"/>
    <property type="match status" value="1"/>
</dbReference>
<dbReference type="InterPro" id="IPR011762">
    <property type="entry name" value="COA_CT_N"/>
</dbReference>
<name>A0ABW2TPM1_9PSEU</name>